<dbReference type="AlphaFoldDB" id="A0A0V0YJW8"/>
<protein>
    <submittedName>
        <fullName evidence="1">Uncharacterized protein</fullName>
    </submittedName>
</protein>
<name>A0A0V0YJW8_TRIPS</name>
<accession>A0A0V0YJW8</accession>
<sequence>MHGSRQMYTFCGGRRSSFTCNGPAKFNPTWLNGNDNDANSDASLDCLPALNHPEATPQSCQVLVHSVQRAILIHELVARWAQRPDRCVGGERDDGGIRAAISLTVSLPLAKSPPCPRLETKPQEDPQFEGMVSALRRSSEPETPPLESLSSPAFQRFAIPAKITWL</sequence>
<dbReference type="EMBL" id="JYDU01000009">
    <property type="protein sequence ID" value="KRY00381.1"/>
    <property type="molecule type" value="Genomic_DNA"/>
</dbReference>
<dbReference type="Proteomes" id="UP000054815">
    <property type="component" value="Unassembled WGS sequence"/>
</dbReference>
<evidence type="ECO:0000313" key="2">
    <source>
        <dbReference type="Proteomes" id="UP000054815"/>
    </source>
</evidence>
<proteinExistence type="predicted"/>
<gene>
    <name evidence="1" type="ORF">T4E_9629</name>
</gene>
<reference evidence="1 2" key="1">
    <citation type="submission" date="2015-01" db="EMBL/GenBank/DDBJ databases">
        <title>Evolution of Trichinella species and genotypes.</title>
        <authorList>
            <person name="Korhonen P.K."/>
            <person name="Edoardo P."/>
            <person name="Giuseppe L.R."/>
            <person name="Gasser R.B."/>
        </authorList>
    </citation>
    <scope>NUCLEOTIDE SEQUENCE [LARGE SCALE GENOMIC DNA]</scope>
    <source>
        <strain evidence="1">ISS141</strain>
    </source>
</reference>
<organism evidence="1 2">
    <name type="scientific">Trichinella pseudospiralis</name>
    <name type="common">Parasitic roundworm</name>
    <dbReference type="NCBI Taxonomy" id="6337"/>
    <lineage>
        <taxon>Eukaryota</taxon>
        <taxon>Metazoa</taxon>
        <taxon>Ecdysozoa</taxon>
        <taxon>Nematoda</taxon>
        <taxon>Enoplea</taxon>
        <taxon>Dorylaimia</taxon>
        <taxon>Trichinellida</taxon>
        <taxon>Trichinellidae</taxon>
        <taxon>Trichinella</taxon>
    </lineage>
</organism>
<evidence type="ECO:0000313" key="1">
    <source>
        <dbReference type="EMBL" id="KRY00381.1"/>
    </source>
</evidence>
<comment type="caution">
    <text evidence="1">The sequence shown here is derived from an EMBL/GenBank/DDBJ whole genome shotgun (WGS) entry which is preliminary data.</text>
</comment>